<dbReference type="InterPro" id="IPR013216">
    <property type="entry name" value="Methyltransf_11"/>
</dbReference>
<gene>
    <name evidence="2" type="ORF">BJI67_13235</name>
</gene>
<dbReference type="AlphaFoldDB" id="A0A1D8KCG6"/>
<reference evidence="2 3" key="1">
    <citation type="submission" date="2016-09" db="EMBL/GenBank/DDBJ databases">
        <title>Acidihalobacter prosperus V6 (DSM14174).</title>
        <authorList>
            <person name="Khaleque H.N."/>
            <person name="Ramsay J.P."/>
            <person name="Murphy R.J.T."/>
            <person name="Kaksonen A.H."/>
            <person name="Boxall N.J."/>
            <person name="Watkin E.L.J."/>
        </authorList>
    </citation>
    <scope>NUCLEOTIDE SEQUENCE [LARGE SCALE GENOMIC DNA]</scope>
    <source>
        <strain evidence="2 3">V6</strain>
    </source>
</reference>
<dbReference type="KEGG" id="aaeo:BJI67_13235"/>
<organism evidence="2 3">
    <name type="scientific">Acidihalobacter aeolianus</name>
    <dbReference type="NCBI Taxonomy" id="2792603"/>
    <lineage>
        <taxon>Bacteria</taxon>
        <taxon>Pseudomonadati</taxon>
        <taxon>Pseudomonadota</taxon>
        <taxon>Gammaproteobacteria</taxon>
        <taxon>Chromatiales</taxon>
        <taxon>Ectothiorhodospiraceae</taxon>
        <taxon>Acidihalobacter</taxon>
    </lineage>
</organism>
<evidence type="ECO:0000313" key="2">
    <source>
        <dbReference type="EMBL" id="AOV18632.1"/>
    </source>
</evidence>
<feature type="domain" description="Methyltransferase type 11" evidence="1">
    <location>
        <begin position="18"/>
        <end position="66"/>
    </location>
</feature>
<dbReference type="SUPFAM" id="SSF53335">
    <property type="entry name" value="S-adenosyl-L-methionine-dependent methyltransferases"/>
    <property type="match status" value="1"/>
</dbReference>
<keyword evidence="2" id="KW-0808">Transferase</keyword>
<accession>A0A1D8KCG6</accession>
<dbReference type="InterPro" id="IPR029063">
    <property type="entry name" value="SAM-dependent_MTases_sf"/>
</dbReference>
<proteinExistence type="predicted"/>
<keyword evidence="3" id="KW-1185">Reference proteome</keyword>
<dbReference type="Proteomes" id="UP000095342">
    <property type="component" value="Chromosome"/>
</dbReference>
<sequence>MDVTDQRILPDGYSFHLVTDTTLPFHESYFDVVISNHVIEHVGDEAAQLDHLIEIRRVMQPEGIAYLAVPNRWMLIEPHYQLAFLSWLPQAWRSPYLRLRGRGSDYDCAPPTLSRLESMLIHAQLTFENISTLGLHTTLDIEGGGLLAAAISQLPDALLNRLAYLNPTLIYRLRRP</sequence>
<keyword evidence="2" id="KW-0489">Methyltransferase</keyword>
<dbReference type="EMBL" id="CP017448">
    <property type="protein sequence ID" value="AOV18632.1"/>
    <property type="molecule type" value="Genomic_DNA"/>
</dbReference>
<name>A0A1D8KCG6_9GAMM</name>
<dbReference type="GO" id="GO:0008757">
    <property type="term" value="F:S-adenosylmethionine-dependent methyltransferase activity"/>
    <property type="evidence" value="ECO:0007669"/>
    <property type="project" value="InterPro"/>
</dbReference>
<dbReference type="Pfam" id="PF08241">
    <property type="entry name" value="Methyltransf_11"/>
    <property type="match status" value="1"/>
</dbReference>
<dbReference type="Gene3D" id="3.40.50.150">
    <property type="entry name" value="Vaccinia Virus protein VP39"/>
    <property type="match status" value="1"/>
</dbReference>
<protein>
    <submittedName>
        <fullName evidence="2">Methyltransferase type 11</fullName>
    </submittedName>
</protein>
<dbReference type="GO" id="GO:0032259">
    <property type="term" value="P:methylation"/>
    <property type="evidence" value="ECO:0007669"/>
    <property type="project" value="UniProtKB-KW"/>
</dbReference>
<evidence type="ECO:0000313" key="3">
    <source>
        <dbReference type="Proteomes" id="UP000095342"/>
    </source>
</evidence>
<evidence type="ECO:0000259" key="1">
    <source>
        <dbReference type="Pfam" id="PF08241"/>
    </source>
</evidence>